<reference evidence="6" key="1">
    <citation type="submission" date="2019-09" db="EMBL/GenBank/DDBJ databases">
        <title>Bird 10,000 Genomes (B10K) Project - Family phase.</title>
        <authorList>
            <person name="Zhang G."/>
        </authorList>
    </citation>
    <scope>NUCLEOTIDE SEQUENCE [LARGE SCALE GENOMIC DNA]</scope>
</reference>
<evidence type="ECO:0000313" key="5">
    <source>
        <dbReference type="EMBL" id="NXO46573.1"/>
    </source>
</evidence>
<dbReference type="AlphaFoldDB" id="A0A7L1SB31"/>
<feature type="compositionally biased region" description="Basic and acidic residues" evidence="3">
    <location>
        <begin position="93"/>
        <end position="107"/>
    </location>
</feature>
<dbReference type="Proteomes" id="UP000572057">
    <property type="component" value="Unassembled WGS sequence"/>
</dbReference>
<evidence type="ECO:0000259" key="4">
    <source>
        <dbReference type="PROSITE" id="PS51845"/>
    </source>
</evidence>
<protein>
    <submittedName>
        <fullName evidence="5">PDE1B phosphodiesterase</fullName>
    </submittedName>
</protein>
<evidence type="ECO:0000256" key="1">
    <source>
        <dbReference type="ARBA" id="ARBA00022723"/>
    </source>
</evidence>
<dbReference type="GO" id="GO:0004114">
    <property type="term" value="F:3',5'-cyclic-nucleotide phosphodiesterase activity"/>
    <property type="evidence" value="ECO:0007669"/>
    <property type="project" value="InterPro"/>
</dbReference>
<feature type="domain" description="PDEase" evidence="4">
    <location>
        <begin position="1"/>
        <end position="85"/>
    </location>
</feature>
<dbReference type="GO" id="GO:0007165">
    <property type="term" value="P:signal transduction"/>
    <property type="evidence" value="ECO:0007669"/>
    <property type="project" value="InterPro"/>
</dbReference>
<keyword evidence="6" id="KW-1185">Reference proteome</keyword>
<name>A0A7L1SB31_9PASS</name>
<dbReference type="InterPro" id="IPR036971">
    <property type="entry name" value="PDEase_catalytic_dom_sf"/>
</dbReference>
<dbReference type="SUPFAM" id="SSF109604">
    <property type="entry name" value="HD-domain/PDEase-like"/>
    <property type="match status" value="1"/>
</dbReference>
<feature type="region of interest" description="Disordered" evidence="3">
    <location>
        <begin position="89"/>
        <end position="144"/>
    </location>
</feature>
<keyword evidence="1" id="KW-0479">Metal-binding</keyword>
<dbReference type="PANTHER" id="PTHR11347">
    <property type="entry name" value="CYCLIC NUCLEOTIDE PHOSPHODIESTERASE"/>
    <property type="match status" value="1"/>
</dbReference>
<evidence type="ECO:0000256" key="3">
    <source>
        <dbReference type="SAM" id="MobiDB-lite"/>
    </source>
</evidence>
<proteinExistence type="predicted"/>
<feature type="compositionally biased region" description="Gly residues" evidence="3">
    <location>
        <begin position="131"/>
        <end position="140"/>
    </location>
</feature>
<comment type="caution">
    <text evidence="5">The sequence shown here is derived from an EMBL/GenBank/DDBJ whole genome shotgun (WGS) entry which is preliminary data.</text>
</comment>
<gene>
    <name evidence="5" type="primary">Pde1b</name>
    <name evidence="5" type="ORF">LOCOCH_R07159</name>
</gene>
<dbReference type="EMBL" id="VXBM01004517">
    <property type="protein sequence ID" value="NXO46573.1"/>
    <property type="molecule type" value="Genomic_DNA"/>
</dbReference>
<dbReference type="OrthoDB" id="189220at2759"/>
<evidence type="ECO:0000313" key="6">
    <source>
        <dbReference type="Proteomes" id="UP000572057"/>
    </source>
</evidence>
<evidence type="ECO:0000256" key="2">
    <source>
        <dbReference type="ARBA" id="ARBA00022801"/>
    </source>
</evidence>
<dbReference type="InterPro" id="IPR002073">
    <property type="entry name" value="PDEase_catalytic_dom"/>
</dbReference>
<sequence length="351" mass="37881">LDQWCFDVFSLHRAAEEHSLRTVVFELFTRHNLNSRFKIPGAFLTSLLEALESGYGKFRNPYHNQVHAADVTQTVHCFLLRTGMLVRGTGTRGHGDTGTRGHGDTGTRGHAGPRGGTGPPAPPALPTDGTGDTGGPGHTRGGTWHRSVANCHHLAVTHRVAPGTHMCPAELSQLWWHLAQVCARLSPPGCHTRGWHLAQVCARLSPPGCDTRGGTWHTPVPCRAVTDVAQHGWHRVAEVARHGIGDTAQVAQHGTARVAQHGTVVAPPPAVPAVPSSQWRQPSLDEHLELGDIKADLAGFRSTWTKHIQENKQKWKERAASGITNQASIEELSPCEEPAAAGAHRENGDVE</sequence>
<organism evidence="5 6">
    <name type="scientific">Helopsaltes ochotensis</name>
    <name type="common">Middendorff's grasshopper-warbler</name>
    <dbReference type="NCBI Taxonomy" id="3150915"/>
    <lineage>
        <taxon>Eukaryota</taxon>
        <taxon>Metazoa</taxon>
        <taxon>Chordata</taxon>
        <taxon>Craniata</taxon>
        <taxon>Vertebrata</taxon>
        <taxon>Euteleostomi</taxon>
        <taxon>Archelosauria</taxon>
        <taxon>Archosauria</taxon>
        <taxon>Dinosauria</taxon>
        <taxon>Saurischia</taxon>
        <taxon>Theropoda</taxon>
        <taxon>Coelurosauria</taxon>
        <taxon>Aves</taxon>
        <taxon>Neognathae</taxon>
        <taxon>Neoaves</taxon>
        <taxon>Telluraves</taxon>
        <taxon>Australaves</taxon>
        <taxon>Passeriformes</taxon>
        <taxon>Sylvioidea</taxon>
        <taxon>Locustellidae</taxon>
        <taxon>Helopsaltes</taxon>
    </lineage>
</organism>
<keyword evidence="2" id="KW-0378">Hydrolase</keyword>
<dbReference type="PROSITE" id="PS51845">
    <property type="entry name" value="PDEASE_I_2"/>
    <property type="match status" value="1"/>
</dbReference>
<feature type="region of interest" description="Disordered" evidence="3">
    <location>
        <begin position="315"/>
        <end position="351"/>
    </location>
</feature>
<dbReference type="Gene3D" id="1.10.1300.10">
    <property type="entry name" value="3'5'-cyclic nucleotide phosphodiesterase, catalytic domain"/>
    <property type="match status" value="1"/>
</dbReference>
<accession>A0A7L1SB31</accession>
<dbReference type="GO" id="GO:0046872">
    <property type="term" value="F:metal ion binding"/>
    <property type="evidence" value="ECO:0007669"/>
    <property type="project" value="UniProtKB-KW"/>
</dbReference>
<feature type="non-terminal residue" evidence="5">
    <location>
        <position position="351"/>
    </location>
</feature>
<feature type="non-terminal residue" evidence="5">
    <location>
        <position position="1"/>
    </location>
</feature>